<name>A0A4S2N283_9PEZI</name>
<dbReference type="FunCoup" id="A0A4S2N283">
    <property type="interactions" value="192"/>
</dbReference>
<evidence type="ECO:0000313" key="1">
    <source>
        <dbReference type="EMBL" id="TGZ83177.1"/>
    </source>
</evidence>
<dbReference type="OrthoDB" id="2153661at2759"/>
<sequence length="296" mass="34553">MPFQTYQMALDYIKKDRAEKLAAIKEQQARIAEVVKQGGTNDRTLHSMNEHLDWLMVQADINNPRVKYNFDRGVVDMNKPVYRFLMDRKWREYRRPLLMQRLEQMHIFPDIVPHLDPIVDVPVRFKGYDVQPGTIVHSEVSENHPTLKVIPFQKKRMLCTVLVVDPDVPNVEKNGFDYRLHWLVSNIPITHTHTQAIGTGAKRSDTIVPWLPPHALKGEPYHRLGLLVFEQSGLIDPKKLGEIKRDGFNTRSFMAKQKMDIIGAYMFRTQWDSATKAIMQKHNLPGWDKMFVRTKD</sequence>
<gene>
    <name evidence="1" type="ORF">EX30DRAFT_317196</name>
</gene>
<organism evidence="1 2">
    <name type="scientific">Ascodesmis nigricans</name>
    <dbReference type="NCBI Taxonomy" id="341454"/>
    <lineage>
        <taxon>Eukaryota</taxon>
        <taxon>Fungi</taxon>
        <taxon>Dikarya</taxon>
        <taxon>Ascomycota</taxon>
        <taxon>Pezizomycotina</taxon>
        <taxon>Pezizomycetes</taxon>
        <taxon>Pezizales</taxon>
        <taxon>Ascodesmidaceae</taxon>
        <taxon>Ascodesmis</taxon>
    </lineage>
</organism>
<dbReference type="Gene3D" id="1.20.58.1180">
    <property type="match status" value="1"/>
</dbReference>
<proteinExistence type="predicted"/>
<accession>A0A4S2N283</accession>
<dbReference type="PANTHER" id="PTHR11362">
    <property type="entry name" value="PHOSPHATIDYLETHANOLAMINE-BINDING PROTEIN"/>
    <property type="match status" value="1"/>
</dbReference>
<dbReference type="STRING" id="341454.A0A4S2N283"/>
<dbReference type="InParanoid" id="A0A4S2N283"/>
<dbReference type="SUPFAM" id="SSF49777">
    <property type="entry name" value="PEBP-like"/>
    <property type="match status" value="1"/>
</dbReference>
<dbReference type="Gene3D" id="3.90.280.10">
    <property type="entry name" value="PEBP-like"/>
    <property type="match status" value="1"/>
</dbReference>
<dbReference type="CDD" id="cd00866">
    <property type="entry name" value="PEBP_euk"/>
    <property type="match status" value="1"/>
</dbReference>
<dbReference type="Proteomes" id="UP000298138">
    <property type="component" value="Unassembled WGS sequence"/>
</dbReference>
<dbReference type="InterPro" id="IPR008914">
    <property type="entry name" value="PEBP"/>
</dbReference>
<keyword evidence="2" id="KW-1185">Reference proteome</keyword>
<dbReference type="PANTHER" id="PTHR11362:SF82">
    <property type="entry name" value="PHOSPHATIDYLETHANOLAMINE-BINDING PROTEIN 4"/>
    <property type="match status" value="1"/>
</dbReference>
<protein>
    <submittedName>
        <fullName evidence="1">PEBP-like protein</fullName>
    </submittedName>
</protein>
<dbReference type="EMBL" id="ML220114">
    <property type="protein sequence ID" value="TGZ83177.1"/>
    <property type="molecule type" value="Genomic_DNA"/>
</dbReference>
<dbReference type="InterPro" id="IPR036610">
    <property type="entry name" value="PEBP-like_sf"/>
</dbReference>
<reference evidence="1 2" key="1">
    <citation type="submission" date="2019-04" db="EMBL/GenBank/DDBJ databases">
        <title>Comparative genomics and transcriptomics to analyze fruiting body development in filamentous ascomycetes.</title>
        <authorList>
            <consortium name="DOE Joint Genome Institute"/>
            <person name="Lutkenhaus R."/>
            <person name="Traeger S."/>
            <person name="Breuer J."/>
            <person name="Kuo A."/>
            <person name="Lipzen A."/>
            <person name="Pangilinan J."/>
            <person name="Dilworth D."/>
            <person name="Sandor L."/>
            <person name="Poggeler S."/>
            <person name="Barry K."/>
            <person name="Grigoriev I.V."/>
            <person name="Nowrousian M."/>
        </authorList>
    </citation>
    <scope>NUCLEOTIDE SEQUENCE [LARGE SCALE GENOMIC DNA]</scope>
    <source>
        <strain evidence="1 2">CBS 389.68</strain>
    </source>
</reference>
<dbReference type="AlphaFoldDB" id="A0A4S2N283"/>
<dbReference type="InterPro" id="IPR035810">
    <property type="entry name" value="PEBP_euk"/>
</dbReference>
<evidence type="ECO:0000313" key="2">
    <source>
        <dbReference type="Proteomes" id="UP000298138"/>
    </source>
</evidence>
<dbReference type="Pfam" id="PF01161">
    <property type="entry name" value="PBP"/>
    <property type="match status" value="1"/>
</dbReference>